<dbReference type="PANTHER" id="PTHR31128:SF9">
    <property type="entry name" value="DUF3444 DOMAIN-CONTAINING PROTEIN-RELATED"/>
    <property type="match status" value="1"/>
</dbReference>
<feature type="compositionally biased region" description="Basic and acidic residues" evidence="1">
    <location>
        <begin position="165"/>
        <end position="187"/>
    </location>
</feature>
<proteinExistence type="predicted"/>
<protein>
    <submittedName>
        <fullName evidence="3">SH2 domain-containing protein</fullName>
    </submittedName>
</protein>
<dbReference type="AlphaFoldDB" id="A0A7E4US03"/>
<evidence type="ECO:0000313" key="2">
    <source>
        <dbReference type="Proteomes" id="UP000492821"/>
    </source>
</evidence>
<organism evidence="2 3">
    <name type="scientific">Panagrellus redivivus</name>
    <name type="common">Microworm</name>
    <dbReference type="NCBI Taxonomy" id="6233"/>
    <lineage>
        <taxon>Eukaryota</taxon>
        <taxon>Metazoa</taxon>
        <taxon>Ecdysozoa</taxon>
        <taxon>Nematoda</taxon>
        <taxon>Chromadorea</taxon>
        <taxon>Rhabditida</taxon>
        <taxon>Tylenchina</taxon>
        <taxon>Panagrolaimomorpha</taxon>
        <taxon>Panagrolaimoidea</taxon>
        <taxon>Panagrolaimidae</taxon>
        <taxon>Panagrellus</taxon>
    </lineage>
</organism>
<feature type="compositionally biased region" description="Polar residues" evidence="1">
    <location>
        <begin position="188"/>
        <end position="197"/>
    </location>
</feature>
<feature type="compositionally biased region" description="Basic and acidic residues" evidence="1">
    <location>
        <begin position="81"/>
        <end position="120"/>
    </location>
</feature>
<dbReference type="PANTHER" id="PTHR31128">
    <property type="entry name" value="PROTEIN CBR-CLEC-135-RELATED"/>
    <property type="match status" value="1"/>
</dbReference>
<evidence type="ECO:0000313" key="3">
    <source>
        <dbReference type="WBParaSite" id="Pan_g11736.t1"/>
    </source>
</evidence>
<dbReference type="WBParaSite" id="Pan_g11736.t1">
    <property type="protein sequence ID" value="Pan_g11736.t1"/>
    <property type="gene ID" value="Pan_g11736"/>
</dbReference>
<name>A0A7E4US03_PANRE</name>
<sequence length="424" mass="47804">MVGRRVIVAKPWNPSPVASTVESCSSTSSGEASEDASSFFTTTGTPTIDTALREGDMPEVRCLTLPDWTTDSSDYDSSESEEVRESAGREVDPRDRDSIVVTISDRDRERDRRTGSEGSDRSNSGAGCVGEELCCLHGRPCAMARTRPENTKQREVKVPGYEPVKIDRLENPPDSFTRRRSERHKASEGQTTASSASIPPKSGQVVYRCRMPSDMSSLASPALSTMSQQSTAAPSDGIYENIDCFNQINNFPITAPSQASVQTARDTTVISHPPDPRRRQPSPTLSDFYLGAMRKRDAEKRVKRRTYFRLYHRVPSNAYSDLTNIRDHVSLYIVYKTSKGGYCHYPIQRVRGETPAGYKSTKYFYVDCMEELPPRFNSLDALVRFYSVYVQLDLVEKAGDVEVFPVPKRDDEREKRHRQKDRRY</sequence>
<dbReference type="Proteomes" id="UP000492821">
    <property type="component" value="Unassembled WGS sequence"/>
</dbReference>
<keyword evidence="2" id="KW-1185">Reference proteome</keyword>
<feature type="region of interest" description="Disordered" evidence="1">
    <location>
        <begin position="165"/>
        <end position="203"/>
    </location>
</feature>
<reference evidence="2" key="1">
    <citation type="journal article" date="2013" name="Genetics">
        <title>The draft genome and transcriptome of Panagrellus redivivus are shaped by the harsh demands of a free-living lifestyle.</title>
        <authorList>
            <person name="Srinivasan J."/>
            <person name="Dillman A.R."/>
            <person name="Macchietto M.G."/>
            <person name="Heikkinen L."/>
            <person name="Lakso M."/>
            <person name="Fracchia K.M."/>
            <person name="Antoshechkin I."/>
            <person name="Mortazavi A."/>
            <person name="Wong G."/>
            <person name="Sternberg P.W."/>
        </authorList>
    </citation>
    <scope>NUCLEOTIDE SEQUENCE [LARGE SCALE GENOMIC DNA]</scope>
    <source>
        <strain evidence="2">MT8872</strain>
    </source>
</reference>
<reference evidence="3" key="2">
    <citation type="submission" date="2020-10" db="UniProtKB">
        <authorList>
            <consortium name="WormBaseParasite"/>
        </authorList>
    </citation>
    <scope>IDENTIFICATION</scope>
</reference>
<accession>A0A7E4US03</accession>
<feature type="region of interest" description="Disordered" evidence="1">
    <location>
        <begin position="1"/>
        <end position="125"/>
    </location>
</feature>
<evidence type="ECO:0000256" key="1">
    <source>
        <dbReference type="SAM" id="MobiDB-lite"/>
    </source>
</evidence>
<feature type="compositionally biased region" description="Low complexity" evidence="1">
    <location>
        <begin position="18"/>
        <end position="50"/>
    </location>
</feature>